<reference evidence="1" key="2">
    <citation type="submission" date="2015-03" db="EMBL/GenBank/DDBJ databases">
        <authorList>
            <person name="Chow C.-E.T."/>
            <person name="Winget D.M."/>
            <person name="White R.A.III."/>
            <person name="Hallam S.J."/>
            <person name="Suttle C.A."/>
        </authorList>
    </citation>
    <scope>NUCLEOTIDE SEQUENCE</scope>
    <source>
        <strain evidence="1">Oxic1_4</strain>
    </source>
</reference>
<proteinExistence type="predicted"/>
<sequence>MNTKSYQNRLDVTSPSRHPGCLLTDLLAPVRLRHLFTVMRFAPRQLWKKLKVTTLIEPSSTTTTLLHASASIAALTLLKRWLT</sequence>
<evidence type="ECO:0000313" key="1">
    <source>
        <dbReference type="EMBL" id="AKH47910.1"/>
    </source>
</evidence>
<protein>
    <submittedName>
        <fullName evidence="1">Tail tubular protein A</fullName>
    </submittedName>
</protein>
<reference evidence="1" key="1">
    <citation type="journal article" date="2015" name="Front. Microbiol.">
        <title>Combining genomic sequencing methods to explore viral diversity and reveal potential virus-host interactions.</title>
        <authorList>
            <person name="Chow C.E."/>
            <person name="Winget D.M."/>
            <person name="White R.A.III."/>
            <person name="Hallam S.J."/>
            <person name="Suttle C.A."/>
        </authorList>
    </citation>
    <scope>NUCLEOTIDE SEQUENCE</scope>
    <source>
        <strain evidence="1">Oxic1_4</strain>
    </source>
</reference>
<organism evidence="1">
    <name type="scientific">uncultured marine virus</name>
    <dbReference type="NCBI Taxonomy" id="186617"/>
    <lineage>
        <taxon>Viruses</taxon>
        <taxon>environmental samples</taxon>
    </lineage>
</organism>
<name>A0A0F7L7K9_9VIRU</name>
<dbReference type="EMBL" id="KR029599">
    <property type="protein sequence ID" value="AKH47910.1"/>
    <property type="molecule type" value="Genomic_DNA"/>
</dbReference>
<accession>A0A0F7L7K9</accession>